<accession>A0A3M7SN04</accession>
<evidence type="ECO:0000313" key="2">
    <source>
        <dbReference type="Proteomes" id="UP000276133"/>
    </source>
</evidence>
<gene>
    <name evidence="1" type="ORF">BpHYR1_015073</name>
</gene>
<name>A0A3M7SN04_BRAPC</name>
<comment type="caution">
    <text evidence="1">The sequence shown here is derived from an EMBL/GenBank/DDBJ whole genome shotgun (WGS) entry which is preliminary data.</text>
</comment>
<dbReference type="Proteomes" id="UP000276133">
    <property type="component" value="Unassembled WGS sequence"/>
</dbReference>
<proteinExistence type="predicted"/>
<protein>
    <submittedName>
        <fullName evidence="1">Uncharacterized protein</fullName>
    </submittedName>
</protein>
<evidence type="ECO:0000313" key="1">
    <source>
        <dbReference type="EMBL" id="RNA37173.1"/>
    </source>
</evidence>
<reference evidence="1 2" key="1">
    <citation type="journal article" date="2018" name="Sci. Rep.">
        <title>Genomic signatures of local adaptation to the degree of environmental predictability in rotifers.</title>
        <authorList>
            <person name="Franch-Gras L."/>
            <person name="Hahn C."/>
            <person name="Garcia-Roger E.M."/>
            <person name="Carmona M.J."/>
            <person name="Serra M."/>
            <person name="Gomez A."/>
        </authorList>
    </citation>
    <scope>NUCLEOTIDE SEQUENCE [LARGE SCALE GENOMIC DNA]</scope>
    <source>
        <strain evidence="1">HYR1</strain>
    </source>
</reference>
<sequence>MKQKINSCVNVQNLVIDLAKNFYYLVKLCEEIKIFGCRLFYSKKSYVSLMYFMYFCNNKTALKKKLLMSFLLEDDKIITRLNLNMACASRN</sequence>
<dbReference type="EMBL" id="REGN01001078">
    <property type="protein sequence ID" value="RNA37173.1"/>
    <property type="molecule type" value="Genomic_DNA"/>
</dbReference>
<organism evidence="1 2">
    <name type="scientific">Brachionus plicatilis</name>
    <name type="common">Marine rotifer</name>
    <name type="synonym">Brachionus muelleri</name>
    <dbReference type="NCBI Taxonomy" id="10195"/>
    <lineage>
        <taxon>Eukaryota</taxon>
        <taxon>Metazoa</taxon>
        <taxon>Spiralia</taxon>
        <taxon>Gnathifera</taxon>
        <taxon>Rotifera</taxon>
        <taxon>Eurotatoria</taxon>
        <taxon>Monogononta</taxon>
        <taxon>Pseudotrocha</taxon>
        <taxon>Ploima</taxon>
        <taxon>Brachionidae</taxon>
        <taxon>Brachionus</taxon>
    </lineage>
</organism>
<keyword evidence="2" id="KW-1185">Reference proteome</keyword>
<dbReference type="AlphaFoldDB" id="A0A3M7SN04"/>